<dbReference type="EMBL" id="MNCJ02000328">
    <property type="protein sequence ID" value="KAF5772559.1"/>
    <property type="molecule type" value="Genomic_DNA"/>
</dbReference>
<proteinExistence type="predicted"/>
<evidence type="ECO:0000313" key="1">
    <source>
        <dbReference type="EMBL" id="KAF5772559.1"/>
    </source>
</evidence>
<reference evidence="1" key="2">
    <citation type="submission" date="2020-06" db="EMBL/GenBank/DDBJ databases">
        <title>Helianthus annuus Genome sequencing and assembly Release 2.</title>
        <authorList>
            <person name="Gouzy J."/>
            <person name="Langlade N."/>
            <person name="Munos S."/>
        </authorList>
    </citation>
    <scope>NUCLEOTIDE SEQUENCE</scope>
    <source>
        <tissue evidence="1">Leaves</tissue>
    </source>
</reference>
<comment type="caution">
    <text evidence="1">The sequence shown here is derived from an EMBL/GenBank/DDBJ whole genome shotgun (WGS) entry which is preliminary data.</text>
</comment>
<evidence type="ECO:0000313" key="2">
    <source>
        <dbReference type="Proteomes" id="UP000215914"/>
    </source>
</evidence>
<dbReference type="Proteomes" id="UP000215914">
    <property type="component" value="Unassembled WGS sequence"/>
</dbReference>
<gene>
    <name evidence="1" type="ORF">HanXRQr2_Chr13g0578481</name>
</gene>
<accession>A0A9K3EGA8</accession>
<sequence>MAARVPATSRPISCESFSPCMFRSATSDHLNDILVIHLDKDTNEREEILICKEIFHI</sequence>
<organism evidence="1 2">
    <name type="scientific">Helianthus annuus</name>
    <name type="common">Common sunflower</name>
    <dbReference type="NCBI Taxonomy" id="4232"/>
    <lineage>
        <taxon>Eukaryota</taxon>
        <taxon>Viridiplantae</taxon>
        <taxon>Streptophyta</taxon>
        <taxon>Embryophyta</taxon>
        <taxon>Tracheophyta</taxon>
        <taxon>Spermatophyta</taxon>
        <taxon>Magnoliopsida</taxon>
        <taxon>eudicotyledons</taxon>
        <taxon>Gunneridae</taxon>
        <taxon>Pentapetalae</taxon>
        <taxon>asterids</taxon>
        <taxon>campanulids</taxon>
        <taxon>Asterales</taxon>
        <taxon>Asteraceae</taxon>
        <taxon>Asteroideae</taxon>
        <taxon>Heliantheae alliance</taxon>
        <taxon>Heliantheae</taxon>
        <taxon>Helianthus</taxon>
    </lineage>
</organism>
<keyword evidence="2" id="KW-1185">Reference proteome</keyword>
<protein>
    <submittedName>
        <fullName evidence="1">Uncharacterized protein</fullName>
    </submittedName>
</protein>
<reference evidence="1" key="1">
    <citation type="journal article" date="2017" name="Nature">
        <title>The sunflower genome provides insights into oil metabolism, flowering and Asterid evolution.</title>
        <authorList>
            <person name="Badouin H."/>
            <person name="Gouzy J."/>
            <person name="Grassa C.J."/>
            <person name="Murat F."/>
            <person name="Staton S.E."/>
            <person name="Cottret L."/>
            <person name="Lelandais-Briere C."/>
            <person name="Owens G.L."/>
            <person name="Carrere S."/>
            <person name="Mayjonade B."/>
            <person name="Legrand L."/>
            <person name="Gill N."/>
            <person name="Kane N.C."/>
            <person name="Bowers J.E."/>
            <person name="Hubner S."/>
            <person name="Bellec A."/>
            <person name="Berard A."/>
            <person name="Berges H."/>
            <person name="Blanchet N."/>
            <person name="Boniface M.C."/>
            <person name="Brunel D."/>
            <person name="Catrice O."/>
            <person name="Chaidir N."/>
            <person name="Claudel C."/>
            <person name="Donnadieu C."/>
            <person name="Faraut T."/>
            <person name="Fievet G."/>
            <person name="Helmstetter N."/>
            <person name="King M."/>
            <person name="Knapp S.J."/>
            <person name="Lai Z."/>
            <person name="Le Paslier M.C."/>
            <person name="Lippi Y."/>
            <person name="Lorenzon L."/>
            <person name="Mandel J.R."/>
            <person name="Marage G."/>
            <person name="Marchand G."/>
            <person name="Marquand E."/>
            <person name="Bret-Mestries E."/>
            <person name="Morien E."/>
            <person name="Nambeesan S."/>
            <person name="Nguyen T."/>
            <person name="Pegot-Espagnet P."/>
            <person name="Pouilly N."/>
            <person name="Raftis F."/>
            <person name="Sallet E."/>
            <person name="Schiex T."/>
            <person name="Thomas J."/>
            <person name="Vandecasteele C."/>
            <person name="Vares D."/>
            <person name="Vear F."/>
            <person name="Vautrin S."/>
            <person name="Crespi M."/>
            <person name="Mangin B."/>
            <person name="Burke J.M."/>
            <person name="Salse J."/>
            <person name="Munos S."/>
            <person name="Vincourt P."/>
            <person name="Rieseberg L.H."/>
            <person name="Langlade N.B."/>
        </authorList>
    </citation>
    <scope>NUCLEOTIDE SEQUENCE</scope>
    <source>
        <tissue evidence="1">Leaves</tissue>
    </source>
</reference>
<dbReference type="Gramene" id="mRNA:HanXRQr2_Chr13g0578481">
    <property type="protein sequence ID" value="CDS:HanXRQr2_Chr13g0578481.1"/>
    <property type="gene ID" value="HanXRQr2_Chr13g0578481"/>
</dbReference>
<name>A0A9K3EGA8_HELAN</name>
<dbReference type="AlphaFoldDB" id="A0A9K3EGA8"/>